<feature type="domain" description="HD/PDEase" evidence="8">
    <location>
        <begin position="32"/>
        <end position="150"/>
    </location>
</feature>
<protein>
    <recommendedName>
        <fullName evidence="5">5'-deoxynucleotidase</fullName>
        <ecNumber evidence="5">3.1.3.89</ecNumber>
    </recommendedName>
</protein>
<dbReference type="Gene3D" id="1.10.3210.10">
    <property type="entry name" value="Hypothetical protein af1432"/>
    <property type="match status" value="2"/>
</dbReference>
<proteinExistence type="predicted"/>
<evidence type="ECO:0000256" key="4">
    <source>
        <dbReference type="ARBA" id="ARBA00011738"/>
    </source>
</evidence>
<keyword evidence="10" id="KW-1185">Reference proteome</keyword>
<dbReference type="InterPro" id="IPR039356">
    <property type="entry name" value="YfbR/HDDC2"/>
</dbReference>
<evidence type="ECO:0000259" key="8">
    <source>
        <dbReference type="SMART" id="SM00471"/>
    </source>
</evidence>
<keyword evidence="6" id="KW-0479">Metal-binding</keyword>
<comment type="cofactor">
    <cofactor evidence="3">
        <name>Co(2+)</name>
        <dbReference type="ChEBI" id="CHEBI:48828"/>
    </cofactor>
</comment>
<dbReference type="PANTHER" id="PTHR11845">
    <property type="entry name" value="5'-DEOXYNUCLEOTIDASE HDDC2"/>
    <property type="match status" value="1"/>
</dbReference>
<comment type="subunit">
    <text evidence="4">Homodimer.</text>
</comment>
<dbReference type="EC" id="3.1.3.89" evidence="5"/>
<evidence type="ECO:0000256" key="7">
    <source>
        <dbReference type="ARBA" id="ARBA00022801"/>
    </source>
</evidence>
<evidence type="ECO:0000313" key="10">
    <source>
        <dbReference type="Proteomes" id="UP001441944"/>
    </source>
</evidence>
<comment type="caution">
    <text evidence="9">The sequence shown here is derived from an EMBL/GenBank/DDBJ whole genome shotgun (WGS) entry which is preliminary data.</text>
</comment>
<dbReference type="SUPFAM" id="SSF109604">
    <property type="entry name" value="HD-domain/PDEase-like"/>
    <property type="match status" value="2"/>
</dbReference>
<accession>A0ABQ0AMD9</accession>
<evidence type="ECO:0000256" key="6">
    <source>
        <dbReference type="ARBA" id="ARBA00022723"/>
    </source>
</evidence>
<dbReference type="InterPro" id="IPR006674">
    <property type="entry name" value="HD_domain"/>
</dbReference>
<organism evidence="9 10">
    <name type="scientific">Pseudophaeobacter arcticus</name>
    <dbReference type="NCBI Taxonomy" id="385492"/>
    <lineage>
        <taxon>Bacteria</taxon>
        <taxon>Pseudomonadati</taxon>
        <taxon>Pseudomonadota</taxon>
        <taxon>Alphaproteobacteria</taxon>
        <taxon>Rhodobacterales</taxon>
        <taxon>Paracoccaceae</taxon>
        <taxon>Pseudophaeobacter</taxon>
    </lineage>
</organism>
<evidence type="ECO:0000256" key="1">
    <source>
        <dbReference type="ARBA" id="ARBA00001638"/>
    </source>
</evidence>
<comment type="catalytic activity">
    <reaction evidence="1">
        <text>a 2'-deoxyribonucleoside 5'-phosphate + H2O = a 2'-deoxyribonucleoside + phosphate</text>
        <dbReference type="Rhea" id="RHEA:36167"/>
        <dbReference type="ChEBI" id="CHEBI:15377"/>
        <dbReference type="ChEBI" id="CHEBI:18274"/>
        <dbReference type="ChEBI" id="CHEBI:43474"/>
        <dbReference type="ChEBI" id="CHEBI:65317"/>
        <dbReference type="EC" id="3.1.3.89"/>
    </reaction>
</comment>
<dbReference type="Pfam" id="PF13023">
    <property type="entry name" value="HD_3"/>
    <property type="match status" value="2"/>
</dbReference>
<evidence type="ECO:0000256" key="5">
    <source>
        <dbReference type="ARBA" id="ARBA00012964"/>
    </source>
</evidence>
<dbReference type="PANTHER" id="PTHR11845:SF13">
    <property type="entry name" value="5'-DEOXYNUCLEOTIDASE HDDC2"/>
    <property type="match status" value="1"/>
</dbReference>
<evidence type="ECO:0000313" key="9">
    <source>
        <dbReference type="EMBL" id="GAA6197038.1"/>
    </source>
</evidence>
<evidence type="ECO:0000256" key="2">
    <source>
        <dbReference type="ARBA" id="ARBA00001936"/>
    </source>
</evidence>
<dbReference type="EMBL" id="BAABWU010000009">
    <property type="protein sequence ID" value="GAA6197038.1"/>
    <property type="molecule type" value="Genomic_DNA"/>
</dbReference>
<feature type="domain" description="HD/PDEase" evidence="8">
    <location>
        <begin position="223"/>
        <end position="308"/>
    </location>
</feature>
<sequence length="389" mass="43342">MKQRIQAQFAFLLEADRLRGIERQNLILDCSRRENSAEHSWHLALYALVLAPFAAPEVSITRVIQMLLLHDLVEIDAGDHPISDDVDWQAVAQAEQAAATRLFGLLPRDQGTTLHHLWQEFEQAESPDARFAKHLDHCQPIFQTLYGAAPLPDHIDVVRGNLHGGRAAALEQSFPQAYHHALSLLGAPTNQDVSALTQRLPFLNEADALKSVLRATWIGDGSRPENSAEHSWHIMLYGWILGEHAATDIDISRVIKMLLLHDIVEVDAGDTPIHGAISAQAQATQEAEEQLAADRLFGLLPAPQATEFRALWDEFEAATSADAVYAKAIDRVQPVLLNLLNGGGSWLEYDVSLQQVESRVGVKVTRGAPQVWTYVRDRISPWFEENQRL</sequence>
<reference evidence="9 10" key="1">
    <citation type="submission" date="2024-04" db="EMBL/GenBank/DDBJ databases">
        <title>Draft genome sequence of Pseudophaeobacter arcticus NBRC 116598.</title>
        <authorList>
            <person name="Miyakawa T."/>
            <person name="Kusuya Y."/>
            <person name="Miura T."/>
        </authorList>
    </citation>
    <scope>NUCLEOTIDE SEQUENCE [LARGE SCALE GENOMIC DNA]</scope>
    <source>
        <strain evidence="9 10">SU-CL00105</strain>
    </source>
</reference>
<comment type="cofactor">
    <cofactor evidence="2">
        <name>Mn(2+)</name>
        <dbReference type="ChEBI" id="CHEBI:29035"/>
    </cofactor>
</comment>
<gene>
    <name evidence="9" type="ORF">NBRC116598_24820</name>
</gene>
<dbReference type="SMART" id="SM00471">
    <property type="entry name" value="HDc"/>
    <property type="match status" value="2"/>
</dbReference>
<dbReference type="Proteomes" id="UP001441944">
    <property type="component" value="Unassembled WGS sequence"/>
</dbReference>
<evidence type="ECO:0000256" key="3">
    <source>
        <dbReference type="ARBA" id="ARBA00001941"/>
    </source>
</evidence>
<dbReference type="RefSeq" id="WP_353400539.1">
    <property type="nucleotide sequence ID" value="NZ_BAABWU010000009.1"/>
</dbReference>
<dbReference type="InterPro" id="IPR003607">
    <property type="entry name" value="HD/PDEase_dom"/>
</dbReference>
<keyword evidence="7" id="KW-0378">Hydrolase</keyword>
<name>A0ABQ0AMD9_9RHOB</name>